<evidence type="ECO:0000313" key="2">
    <source>
        <dbReference type="Proteomes" id="UP000789375"/>
    </source>
</evidence>
<accession>A0A9N9D6J0</accession>
<gene>
    <name evidence="1" type="ORF">FMOSSE_LOCUS10344</name>
</gene>
<organism evidence="1 2">
    <name type="scientific">Funneliformis mosseae</name>
    <name type="common">Endomycorrhizal fungus</name>
    <name type="synonym">Glomus mosseae</name>
    <dbReference type="NCBI Taxonomy" id="27381"/>
    <lineage>
        <taxon>Eukaryota</taxon>
        <taxon>Fungi</taxon>
        <taxon>Fungi incertae sedis</taxon>
        <taxon>Mucoromycota</taxon>
        <taxon>Glomeromycotina</taxon>
        <taxon>Glomeromycetes</taxon>
        <taxon>Glomerales</taxon>
        <taxon>Glomeraceae</taxon>
        <taxon>Funneliformis</taxon>
    </lineage>
</organism>
<feature type="non-terminal residue" evidence="1">
    <location>
        <position position="78"/>
    </location>
</feature>
<proteinExistence type="predicted"/>
<comment type="caution">
    <text evidence="1">The sequence shown here is derived from an EMBL/GenBank/DDBJ whole genome shotgun (WGS) entry which is preliminary data.</text>
</comment>
<protein>
    <submittedName>
        <fullName evidence="1">11702_t:CDS:1</fullName>
    </submittedName>
</protein>
<evidence type="ECO:0000313" key="1">
    <source>
        <dbReference type="EMBL" id="CAG8628171.1"/>
    </source>
</evidence>
<sequence length="78" mass="9034">NISSNLKWRTTREAYSAIILVGGLSDQTSYRYLLPPSVCRYKCLRFLTKFNVLLKESYVYVFEEVIFSKDPMTPTLAS</sequence>
<dbReference type="AlphaFoldDB" id="A0A9N9D6J0"/>
<dbReference type="EMBL" id="CAJVPP010003386">
    <property type="protein sequence ID" value="CAG8628171.1"/>
    <property type="molecule type" value="Genomic_DNA"/>
</dbReference>
<name>A0A9N9D6J0_FUNMO</name>
<dbReference type="Proteomes" id="UP000789375">
    <property type="component" value="Unassembled WGS sequence"/>
</dbReference>
<reference evidence="1" key="1">
    <citation type="submission" date="2021-06" db="EMBL/GenBank/DDBJ databases">
        <authorList>
            <person name="Kallberg Y."/>
            <person name="Tangrot J."/>
            <person name="Rosling A."/>
        </authorList>
    </citation>
    <scope>NUCLEOTIDE SEQUENCE</scope>
    <source>
        <strain evidence="1">87-6 pot B 2015</strain>
    </source>
</reference>
<keyword evidence="2" id="KW-1185">Reference proteome</keyword>